<protein>
    <recommendedName>
        <fullName evidence="2">histidine kinase</fullName>
        <ecNumber evidence="2">2.7.13.3</ecNumber>
    </recommendedName>
</protein>
<dbReference type="PANTHER" id="PTHR41523">
    <property type="entry name" value="TWO-COMPONENT SYSTEM SENSOR PROTEIN"/>
    <property type="match status" value="1"/>
</dbReference>
<dbReference type="Proteomes" id="UP000234881">
    <property type="component" value="Unassembled WGS sequence"/>
</dbReference>
<dbReference type="InterPro" id="IPR011102">
    <property type="entry name" value="Sig_transdc_His_kinase_HWE"/>
</dbReference>
<evidence type="ECO:0000256" key="7">
    <source>
        <dbReference type="ARBA" id="ARBA00022840"/>
    </source>
</evidence>
<keyword evidence="7" id="KW-0067">ATP-binding</keyword>
<dbReference type="RefSeq" id="WP_101533365.1">
    <property type="nucleotide sequence ID" value="NZ_PKUQ01000016.1"/>
</dbReference>
<dbReference type="SUPFAM" id="SSF55785">
    <property type="entry name" value="PYP-like sensor domain (PAS domain)"/>
    <property type="match status" value="1"/>
</dbReference>
<evidence type="ECO:0000259" key="8">
    <source>
        <dbReference type="SMART" id="SM00911"/>
    </source>
</evidence>
<dbReference type="EMBL" id="PKUQ01000016">
    <property type="protein sequence ID" value="PLW77348.1"/>
    <property type="molecule type" value="Genomic_DNA"/>
</dbReference>
<dbReference type="Gene3D" id="3.30.565.10">
    <property type="entry name" value="Histidine kinase-like ATPase, C-terminal domain"/>
    <property type="match status" value="1"/>
</dbReference>
<evidence type="ECO:0000256" key="6">
    <source>
        <dbReference type="ARBA" id="ARBA00022777"/>
    </source>
</evidence>
<evidence type="ECO:0000256" key="4">
    <source>
        <dbReference type="ARBA" id="ARBA00022679"/>
    </source>
</evidence>
<reference evidence="9 10" key="1">
    <citation type="submission" date="2018-01" db="EMBL/GenBank/DDBJ databases">
        <title>The draft genome sequence of Cohaesibacter sp. H1304.</title>
        <authorList>
            <person name="Wang N.-N."/>
            <person name="Du Z.-J."/>
        </authorList>
    </citation>
    <scope>NUCLEOTIDE SEQUENCE [LARGE SCALE GENOMIC DNA]</scope>
    <source>
        <strain evidence="9 10">H1304</strain>
    </source>
</reference>
<sequence length="508" mass="56111">MPLKSNKAELIAIRYLAKDMCALVQDPARVEAVFRSVGPDVFRDPDFDTLIDMLLAQTQAKLAFVAIVTDRDVWYQSKAGEGAYSAVLTDFISISCLEEKCSWVPVSAFSPNILKYETHKFNSTNASIHVSGVPLVVNGVTVGSLCLINDAPVTSSGFRDVLARCSKLAASLYELKHAAKNHVLSELNLSQANMRHALALKAGGIATWGWDLREDVVDCDQGLLDFYDLETKDKLRSSTLFERIIPDDIGRVKDEIQTALLSDEDFFTEFQLQNGTYILIIGHVFERSDDGEPLHVLGVAIDLSESKKSEAKTRLLLREVNHRAKNMLAILQSLAGQTMRHTQSAQEFTRAFSGRLQALAASHTLLSDQEWDDTDVYALLKIQLLPYTQDYSNQVEINGPAVLVNADVAVALGLVFHELATNALRFGALSKRDGKVKVFIEQKVTEKGNWLNLLWRETGGVGITRPATEGFGSLLIRSSLNKIVGSRVHIDYASQGIAVDISIPLKYQ</sequence>
<dbReference type="GO" id="GO:0005524">
    <property type="term" value="F:ATP binding"/>
    <property type="evidence" value="ECO:0007669"/>
    <property type="project" value="UniProtKB-KW"/>
</dbReference>
<accession>A0A2N5XSF7</accession>
<dbReference type="InterPro" id="IPR036890">
    <property type="entry name" value="HATPase_C_sf"/>
</dbReference>
<feature type="domain" description="Signal transduction histidine kinase HWE region" evidence="8">
    <location>
        <begin position="319"/>
        <end position="401"/>
    </location>
</feature>
<dbReference type="PANTHER" id="PTHR41523:SF8">
    <property type="entry name" value="ETHYLENE RESPONSE SENSOR PROTEIN"/>
    <property type="match status" value="1"/>
</dbReference>
<evidence type="ECO:0000313" key="9">
    <source>
        <dbReference type="EMBL" id="PLW77348.1"/>
    </source>
</evidence>
<organism evidence="9 10">
    <name type="scientific">Cohaesibacter celericrescens</name>
    <dbReference type="NCBI Taxonomy" id="2067669"/>
    <lineage>
        <taxon>Bacteria</taxon>
        <taxon>Pseudomonadati</taxon>
        <taxon>Pseudomonadota</taxon>
        <taxon>Alphaproteobacteria</taxon>
        <taxon>Hyphomicrobiales</taxon>
        <taxon>Cohaesibacteraceae</taxon>
    </lineage>
</organism>
<dbReference type="InterPro" id="IPR035965">
    <property type="entry name" value="PAS-like_dom_sf"/>
</dbReference>
<dbReference type="OrthoDB" id="341208at2"/>
<keyword evidence="4" id="KW-0808">Transferase</keyword>
<proteinExistence type="predicted"/>
<dbReference type="SMART" id="SM00911">
    <property type="entry name" value="HWE_HK"/>
    <property type="match status" value="1"/>
</dbReference>
<dbReference type="Pfam" id="PF07536">
    <property type="entry name" value="HWE_HK"/>
    <property type="match status" value="1"/>
</dbReference>
<dbReference type="AlphaFoldDB" id="A0A2N5XSF7"/>
<dbReference type="Gene3D" id="3.30.450.20">
    <property type="entry name" value="PAS domain"/>
    <property type="match status" value="2"/>
</dbReference>
<keyword evidence="6" id="KW-0418">Kinase</keyword>
<keyword evidence="10" id="KW-1185">Reference proteome</keyword>
<evidence type="ECO:0000256" key="2">
    <source>
        <dbReference type="ARBA" id="ARBA00012438"/>
    </source>
</evidence>
<name>A0A2N5XSF7_9HYPH</name>
<evidence type="ECO:0000256" key="5">
    <source>
        <dbReference type="ARBA" id="ARBA00022741"/>
    </source>
</evidence>
<dbReference type="GO" id="GO:0004673">
    <property type="term" value="F:protein histidine kinase activity"/>
    <property type="evidence" value="ECO:0007669"/>
    <property type="project" value="UniProtKB-EC"/>
</dbReference>
<evidence type="ECO:0000256" key="3">
    <source>
        <dbReference type="ARBA" id="ARBA00022553"/>
    </source>
</evidence>
<evidence type="ECO:0000256" key="1">
    <source>
        <dbReference type="ARBA" id="ARBA00000085"/>
    </source>
</evidence>
<evidence type="ECO:0000313" key="10">
    <source>
        <dbReference type="Proteomes" id="UP000234881"/>
    </source>
</evidence>
<keyword evidence="3" id="KW-0597">Phosphoprotein</keyword>
<dbReference type="EC" id="2.7.13.3" evidence="2"/>
<keyword evidence="5" id="KW-0547">Nucleotide-binding</keyword>
<comment type="caution">
    <text evidence="9">The sequence shown here is derived from an EMBL/GenBank/DDBJ whole genome shotgun (WGS) entry which is preliminary data.</text>
</comment>
<gene>
    <name evidence="9" type="ORF">C0081_08370</name>
</gene>
<comment type="catalytic activity">
    <reaction evidence="1">
        <text>ATP + protein L-histidine = ADP + protein N-phospho-L-histidine.</text>
        <dbReference type="EC" id="2.7.13.3"/>
    </reaction>
</comment>